<evidence type="ECO:0000313" key="4">
    <source>
        <dbReference type="Proteomes" id="UP000660861"/>
    </source>
</evidence>
<dbReference type="NCBIfam" id="NF007113">
    <property type="entry name" value="PRK09562.1"/>
    <property type="match status" value="1"/>
</dbReference>
<dbReference type="InterPro" id="IPR048011">
    <property type="entry name" value="NTP-PPase_MazG-like_C"/>
</dbReference>
<dbReference type="InterPro" id="IPR011551">
    <property type="entry name" value="NTP_PyrPHydrolase_MazG"/>
</dbReference>
<dbReference type="GO" id="GO:0046061">
    <property type="term" value="P:dATP catabolic process"/>
    <property type="evidence" value="ECO:0007669"/>
    <property type="project" value="TreeGrafter"/>
</dbReference>
<dbReference type="GO" id="GO:0047429">
    <property type="term" value="F:nucleoside triphosphate diphosphatase activity"/>
    <property type="evidence" value="ECO:0007669"/>
    <property type="project" value="UniProtKB-EC"/>
</dbReference>
<keyword evidence="1" id="KW-0175">Coiled coil</keyword>
<dbReference type="CDD" id="cd11529">
    <property type="entry name" value="NTP-PPase_MazG_Cterm"/>
    <property type="match status" value="1"/>
</dbReference>
<gene>
    <name evidence="3" type="primary">mazG</name>
    <name evidence="3" type="ORF">H8709_03065</name>
</gene>
<dbReference type="EC" id="3.6.1.9" evidence="3"/>
<organism evidence="3 4">
    <name type="scientific">Zongyangia hominis</name>
    <dbReference type="NCBI Taxonomy" id="2763677"/>
    <lineage>
        <taxon>Bacteria</taxon>
        <taxon>Bacillati</taxon>
        <taxon>Bacillota</taxon>
        <taxon>Clostridia</taxon>
        <taxon>Eubacteriales</taxon>
        <taxon>Oscillospiraceae</taxon>
        <taxon>Zongyangia</taxon>
    </lineage>
</organism>
<dbReference type="FunFam" id="1.10.287.1080:FF:000001">
    <property type="entry name" value="Nucleoside triphosphate pyrophosphohydrolase"/>
    <property type="match status" value="1"/>
</dbReference>
<keyword evidence="3" id="KW-0378">Hydrolase</keyword>
<dbReference type="GO" id="GO:0006950">
    <property type="term" value="P:response to stress"/>
    <property type="evidence" value="ECO:0007669"/>
    <property type="project" value="UniProtKB-ARBA"/>
</dbReference>
<dbReference type="AlphaFoldDB" id="A0A926IA36"/>
<keyword evidence="4" id="KW-1185">Reference proteome</keyword>
<accession>A0A926IA36</accession>
<dbReference type="InterPro" id="IPR004518">
    <property type="entry name" value="MazG-like_dom"/>
</dbReference>
<evidence type="ECO:0000313" key="3">
    <source>
        <dbReference type="EMBL" id="MBC8569806.1"/>
    </source>
</evidence>
<dbReference type="Gene3D" id="1.10.287.1080">
    <property type="entry name" value="MazG-like"/>
    <property type="match status" value="2"/>
</dbReference>
<sequence>MPQDFERKDRYKMEDLIKIMEVLRGENGCPWDREQDHHSIRKNFLEETYEVLEAIDNEDPKLLREELGDVLLQVVFHARMEEEQGRFDFDDVANDICQKLIIRHPHIFGDIKVSSAGQVLVNWDKIKQATKGQKTATETLENVPKVLPALMRAGKVQQRAARAGFDYDGVTGALADLKSEIAELEEAIAKGEKAQCREEMGDLFFAAVNVSRFLDADAEETLSEATDKFIRRFAVVEQLAKQNGVDMKQSDLAQLDVLWKEAKKQLSNG</sequence>
<evidence type="ECO:0000256" key="1">
    <source>
        <dbReference type="SAM" id="Coils"/>
    </source>
</evidence>
<dbReference type="GO" id="GO:0046076">
    <property type="term" value="P:dTTP catabolic process"/>
    <property type="evidence" value="ECO:0007669"/>
    <property type="project" value="TreeGrafter"/>
</dbReference>
<dbReference type="FunFam" id="1.10.287.1080:FF:000003">
    <property type="entry name" value="Nucleoside triphosphate pyrophosphohydrolase"/>
    <property type="match status" value="1"/>
</dbReference>
<dbReference type="PANTHER" id="PTHR30522:SF0">
    <property type="entry name" value="NUCLEOSIDE TRIPHOSPHATE PYROPHOSPHOHYDROLASE"/>
    <property type="match status" value="1"/>
</dbReference>
<comment type="caution">
    <text evidence="3">The sequence shown here is derived from an EMBL/GenBank/DDBJ whole genome shotgun (WGS) entry which is preliminary data.</text>
</comment>
<name>A0A926IA36_9FIRM</name>
<dbReference type="NCBIfam" id="TIGR00444">
    <property type="entry name" value="mazG"/>
    <property type="match status" value="1"/>
</dbReference>
<evidence type="ECO:0000259" key="2">
    <source>
        <dbReference type="Pfam" id="PF03819"/>
    </source>
</evidence>
<feature type="domain" description="NTP pyrophosphohydrolase MazG-like" evidence="2">
    <location>
        <begin position="174"/>
        <end position="232"/>
    </location>
</feature>
<proteinExistence type="predicted"/>
<dbReference type="GO" id="GO:0046081">
    <property type="term" value="P:dUTP catabolic process"/>
    <property type="evidence" value="ECO:0007669"/>
    <property type="project" value="TreeGrafter"/>
</dbReference>
<dbReference type="GO" id="GO:0046052">
    <property type="term" value="P:UTP catabolic process"/>
    <property type="evidence" value="ECO:0007669"/>
    <property type="project" value="TreeGrafter"/>
</dbReference>
<dbReference type="RefSeq" id="WP_262396893.1">
    <property type="nucleotide sequence ID" value="NZ_JACRTC010000001.1"/>
</dbReference>
<dbReference type="PANTHER" id="PTHR30522">
    <property type="entry name" value="NUCLEOSIDE TRIPHOSPHATE PYROPHOSPHOHYDROLASE"/>
    <property type="match status" value="1"/>
</dbReference>
<dbReference type="Pfam" id="PF03819">
    <property type="entry name" value="MazG"/>
    <property type="match status" value="2"/>
</dbReference>
<feature type="domain" description="NTP pyrophosphohydrolase MazG-like" evidence="2">
    <location>
        <begin position="35"/>
        <end position="108"/>
    </location>
</feature>
<dbReference type="SUPFAM" id="SSF101386">
    <property type="entry name" value="all-alpha NTP pyrophosphatases"/>
    <property type="match status" value="2"/>
</dbReference>
<protein>
    <submittedName>
        <fullName evidence="3">Nucleoside triphosphate pyrophosphohydrolase</fullName>
        <ecNumber evidence="3">3.6.1.9</ecNumber>
    </submittedName>
</protein>
<dbReference type="EMBL" id="JACRTC010000001">
    <property type="protein sequence ID" value="MBC8569806.1"/>
    <property type="molecule type" value="Genomic_DNA"/>
</dbReference>
<dbReference type="CDD" id="cd11528">
    <property type="entry name" value="NTP-PPase_MazG_Nterm"/>
    <property type="match status" value="1"/>
</dbReference>
<reference evidence="3" key="1">
    <citation type="submission" date="2020-08" db="EMBL/GenBank/DDBJ databases">
        <title>Genome public.</title>
        <authorList>
            <person name="Liu C."/>
            <person name="Sun Q."/>
        </authorList>
    </citation>
    <scope>NUCLEOTIDE SEQUENCE</scope>
    <source>
        <strain evidence="3">NSJ-54</strain>
    </source>
</reference>
<dbReference type="Proteomes" id="UP000660861">
    <property type="component" value="Unassembled WGS sequence"/>
</dbReference>
<dbReference type="GO" id="GO:0046047">
    <property type="term" value="P:TTP catabolic process"/>
    <property type="evidence" value="ECO:0007669"/>
    <property type="project" value="TreeGrafter"/>
</dbReference>
<feature type="coiled-coil region" evidence="1">
    <location>
        <begin position="167"/>
        <end position="194"/>
    </location>
</feature>
<dbReference type="InterPro" id="IPR048015">
    <property type="entry name" value="NTP-PPase_MazG-like_N"/>
</dbReference>
<dbReference type="GO" id="GO:0006203">
    <property type="term" value="P:dGTP catabolic process"/>
    <property type="evidence" value="ECO:0007669"/>
    <property type="project" value="TreeGrafter"/>
</dbReference>